<name>M7CB84_CHEMY</name>
<accession>M7CB84</accession>
<gene>
    <name evidence="2" type="ORF">UY3_04872</name>
</gene>
<evidence type="ECO:0000313" key="3">
    <source>
        <dbReference type="Proteomes" id="UP000031443"/>
    </source>
</evidence>
<sequence>MGGKEQEVCHKALISFTTPSWTGNATLERAAVLNTNRESEGSANSLVSSPRFGATLFNSSWWALASSWGAVWEGPAIASSGEDEEEEEGIGWSAKSTASARGTSAEAGCTSGPGSDSASECRRLLLNVFHIPRTLTGALATVVKPPRSSIIARGLATGPQAMQPLVARTEMPMRLVGGLDLQAGLPPHFQSLRRGKLVWGTRMVPMPPVYPVPVGPLRIPQQGTCTSMMALGAASLVTSSGVWQIGDGTPVIDTSCFESSATPWTRSKNGNERIDVSETVDVPAIWRQDSGDKCLDSLEWCYEFGD</sequence>
<dbReference type="Proteomes" id="UP000031443">
    <property type="component" value="Unassembled WGS sequence"/>
</dbReference>
<proteinExistence type="predicted"/>
<protein>
    <submittedName>
        <fullName evidence="2">Uncharacterized protein</fullName>
    </submittedName>
</protein>
<organism evidence="2 3">
    <name type="scientific">Chelonia mydas</name>
    <name type="common">Green sea-turtle</name>
    <name type="synonym">Chelonia agassizi</name>
    <dbReference type="NCBI Taxonomy" id="8469"/>
    <lineage>
        <taxon>Eukaryota</taxon>
        <taxon>Metazoa</taxon>
        <taxon>Chordata</taxon>
        <taxon>Craniata</taxon>
        <taxon>Vertebrata</taxon>
        <taxon>Euteleostomi</taxon>
        <taxon>Archelosauria</taxon>
        <taxon>Testudinata</taxon>
        <taxon>Testudines</taxon>
        <taxon>Cryptodira</taxon>
        <taxon>Durocryptodira</taxon>
        <taxon>Americhelydia</taxon>
        <taxon>Chelonioidea</taxon>
        <taxon>Cheloniidae</taxon>
        <taxon>Chelonia</taxon>
    </lineage>
</organism>
<evidence type="ECO:0000313" key="2">
    <source>
        <dbReference type="EMBL" id="EMP37942.1"/>
    </source>
</evidence>
<dbReference type="AlphaFoldDB" id="M7CB84"/>
<evidence type="ECO:0000256" key="1">
    <source>
        <dbReference type="SAM" id="MobiDB-lite"/>
    </source>
</evidence>
<feature type="region of interest" description="Disordered" evidence="1">
    <location>
        <begin position="78"/>
        <end position="116"/>
    </location>
</feature>
<reference evidence="3" key="1">
    <citation type="journal article" date="2013" name="Nat. Genet.">
        <title>The draft genomes of soft-shell turtle and green sea turtle yield insights into the development and evolution of the turtle-specific body plan.</title>
        <authorList>
            <person name="Wang Z."/>
            <person name="Pascual-Anaya J."/>
            <person name="Zadissa A."/>
            <person name="Li W."/>
            <person name="Niimura Y."/>
            <person name="Huang Z."/>
            <person name="Li C."/>
            <person name="White S."/>
            <person name="Xiong Z."/>
            <person name="Fang D."/>
            <person name="Wang B."/>
            <person name="Ming Y."/>
            <person name="Chen Y."/>
            <person name="Zheng Y."/>
            <person name="Kuraku S."/>
            <person name="Pignatelli M."/>
            <person name="Herrero J."/>
            <person name="Beal K."/>
            <person name="Nozawa M."/>
            <person name="Li Q."/>
            <person name="Wang J."/>
            <person name="Zhang H."/>
            <person name="Yu L."/>
            <person name="Shigenobu S."/>
            <person name="Wang J."/>
            <person name="Liu J."/>
            <person name="Flicek P."/>
            <person name="Searle S."/>
            <person name="Wang J."/>
            <person name="Kuratani S."/>
            <person name="Yin Y."/>
            <person name="Aken B."/>
            <person name="Zhang G."/>
            <person name="Irie N."/>
        </authorList>
    </citation>
    <scope>NUCLEOTIDE SEQUENCE [LARGE SCALE GENOMIC DNA]</scope>
</reference>
<dbReference type="EMBL" id="KB520917">
    <property type="protein sequence ID" value="EMP37942.1"/>
    <property type="molecule type" value="Genomic_DNA"/>
</dbReference>
<keyword evidence="3" id="KW-1185">Reference proteome</keyword>